<dbReference type="WBParaSite" id="ECPE_0000445301-mRNA-1">
    <property type="protein sequence ID" value="ECPE_0000445301-mRNA-1"/>
    <property type="gene ID" value="ECPE_0000445301"/>
</dbReference>
<dbReference type="AlphaFoldDB" id="A0A183ABV6"/>
<keyword evidence="2" id="KW-1185">Reference proteome</keyword>
<protein>
    <submittedName>
        <fullName evidence="3">MSP domain-containing protein</fullName>
    </submittedName>
</protein>
<proteinExistence type="predicted"/>
<evidence type="ECO:0000313" key="2">
    <source>
        <dbReference type="Proteomes" id="UP000272942"/>
    </source>
</evidence>
<gene>
    <name evidence="1" type="ORF">ECPE_LOCUS4441</name>
</gene>
<sequence>MFGIICRTNEETVLTKDQIKTKPAWLNTGCKKTITGAIVAHIADTGHQPDNDAFEVTYKVPRDRSKYVLKRHLATAKSVAINIMIPPQYTQKKMVVAFQLPGPNQTYVMIRTVTLVTW</sequence>
<accession>A0A183ABV6</accession>
<dbReference type="Proteomes" id="UP000272942">
    <property type="component" value="Unassembled WGS sequence"/>
</dbReference>
<evidence type="ECO:0000313" key="1">
    <source>
        <dbReference type="EMBL" id="VDP72600.1"/>
    </source>
</evidence>
<dbReference type="EMBL" id="UZAN01041298">
    <property type="protein sequence ID" value="VDP72600.1"/>
    <property type="molecule type" value="Genomic_DNA"/>
</dbReference>
<name>A0A183ABV6_9TREM</name>
<evidence type="ECO:0000313" key="3">
    <source>
        <dbReference type="WBParaSite" id="ECPE_0000445301-mRNA-1"/>
    </source>
</evidence>
<organism evidence="3">
    <name type="scientific">Echinostoma caproni</name>
    <dbReference type="NCBI Taxonomy" id="27848"/>
    <lineage>
        <taxon>Eukaryota</taxon>
        <taxon>Metazoa</taxon>
        <taxon>Spiralia</taxon>
        <taxon>Lophotrochozoa</taxon>
        <taxon>Platyhelminthes</taxon>
        <taxon>Trematoda</taxon>
        <taxon>Digenea</taxon>
        <taxon>Plagiorchiida</taxon>
        <taxon>Echinostomata</taxon>
        <taxon>Echinostomatoidea</taxon>
        <taxon>Echinostomatidae</taxon>
        <taxon>Echinostoma</taxon>
    </lineage>
</organism>
<reference evidence="3" key="1">
    <citation type="submission" date="2016-06" db="UniProtKB">
        <authorList>
            <consortium name="WormBaseParasite"/>
        </authorList>
    </citation>
    <scope>IDENTIFICATION</scope>
</reference>
<reference evidence="1 2" key="2">
    <citation type="submission" date="2018-11" db="EMBL/GenBank/DDBJ databases">
        <authorList>
            <consortium name="Pathogen Informatics"/>
        </authorList>
    </citation>
    <scope>NUCLEOTIDE SEQUENCE [LARGE SCALE GENOMIC DNA]</scope>
    <source>
        <strain evidence="1 2">Egypt</strain>
    </source>
</reference>